<dbReference type="PROSITE" id="PS50011">
    <property type="entry name" value="PROTEIN_KINASE_DOM"/>
    <property type="match status" value="1"/>
</dbReference>
<keyword evidence="3" id="KW-0418">Kinase</keyword>
<evidence type="ECO:0000313" key="7">
    <source>
        <dbReference type="Proteomes" id="UP001172684"/>
    </source>
</evidence>
<keyword evidence="4" id="KW-0067">ATP-binding</keyword>
<dbReference type="Proteomes" id="UP001172684">
    <property type="component" value="Unassembled WGS sequence"/>
</dbReference>
<dbReference type="CDD" id="cd00180">
    <property type="entry name" value="PKc"/>
    <property type="match status" value="1"/>
</dbReference>
<sequence length="375" mass="42327">MKNLIPPPSEEFDWSGRGQHVEYVAGEDHSIPLQVEGLLGHSRAVVERVRCRRIILARKTIRCSPRISKEEALQEVEHLQRLSHSHIVRLVGTYIIARNLYILMYPAAEYDLDGFLVSIQDELLDPIQSPQQILEMSEKQFALTRFFGCLASAVRYVHSSNTKHMDIKPKNIIVKAKPSGCSPAGSDRVLKYKVYLTDFEIARTYECALDSETDTPISCSRPYAAPEVVLQTIRGFKSDVFSLGCVFAEMVATVYSTSEDDYRQQLREMLHGDTSFQAHVEDVRKYVRTLLKSPTSNSLWVSYINNFVVSTSGFPQEMSSALFIDAFSAVFPLMLDHNPARRPDAKQLTEIFGWAGLICGRCKEGPDPFEAVPNL</sequence>
<gene>
    <name evidence="6" type="ORF">H2201_005957</name>
</gene>
<dbReference type="SMART" id="SM00220">
    <property type="entry name" value="S_TKc"/>
    <property type="match status" value="1"/>
</dbReference>
<evidence type="ECO:0000256" key="1">
    <source>
        <dbReference type="ARBA" id="ARBA00022679"/>
    </source>
</evidence>
<dbReference type="InterPro" id="IPR011009">
    <property type="entry name" value="Kinase-like_dom_sf"/>
</dbReference>
<dbReference type="SUPFAM" id="SSF56112">
    <property type="entry name" value="Protein kinase-like (PK-like)"/>
    <property type="match status" value="1"/>
</dbReference>
<accession>A0ABQ9NUX8</accession>
<evidence type="ECO:0000256" key="3">
    <source>
        <dbReference type="ARBA" id="ARBA00022777"/>
    </source>
</evidence>
<keyword evidence="1" id="KW-0808">Transferase</keyword>
<proteinExistence type="predicted"/>
<dbReference type="InterPro" id="IPR050339">
    <property type="entry name" value="CC_SR_Kinase"/>
</dbReference>
<evidence type="ECO:0000313" key="6">
    <source>
        <dbReference type="EMBL" id="KAJ9662673.1"/>
    </source>
</evidence>
<keyword evidence="7" id="KW-1185">Reference proteome</keyword>
<evidence type="ECO:0000256" key="2">
    <source>
        <dbReference type="ARBA" id="ARBA00022741"/>
    </source>
</evidence>
<dbReference type="Gene3D" id="1.10.510.10">
    <property type="entry name" value="Transferase(Phosphotransferase) domain 1"/>
    <property type="match status" value="1"/>
</dbReference>
<dbReference type="PANTHER" id="PTHR11042">
    <property type="entry name" value="EUKARYOTIC TRANSLATION INITIATION FACTOR 2-ALPHA KINASE EIF2-ALPHA KINASE -RELATED"/>
    <property type="match status" value="1"/>
</dbReference>
<organism evidence="6 7">
    <name type="scientific">Coniosporium apollinis</name>
    <dbReference type="NCBI Taxonomy" id="61459"/>
    <lineage>
        <taxon>Eukaryota</taxon>
        <taxon>Fungi</taxon>
        <taxon>Dikarya</taxon>
        <taxon>Ascomycota</taxon>
        <taxon>Pezizomycotina</taxon>
        <taxon>Dothideomycetes</taxon>
        <taxon>Dothideomycetes incertae sedis</taxon>
        <taxon>Coniosporium</taxon>
    </lineage>
</organism>
<reference evidence="6" key="1">
    <citation type="submission" date="2022-10" db="EMBL/GenBank/DDBJ databases">
        <title>Culturing micro-colonial fungi from biological soil crusts in the Mojave desert and describing Neophaeococcomyces mojavensis, and introducing the new genera and species Taxawa tesnikishii.</title>
        <authorList>
            <person name="Kurbessoian T."/>
            <person name="Stajich J.E."/>
        </authorList>
    </citation>
    <scope>NUCLEOTIDE SEQUENCE</scope>
    <source>
        <strain evidence="6">TK_1</strain>
    </source>
</reference>
<keyword evidence="2" id="KW-0547">Nucleotide-binding</keyword>
<dbReference type="InterPro" id="IPR000719">
    <property type="entry name" value="Prot_kinase_dom"/>
</dbReference>
<name>A0ABQ9NUX8_9PEZI</name>
<comment type="caution">
    <text evidence="6">The sequence shown here is derived from an EMBL/GenBank/DDBJ whole genome shotgun (WGS) entry which is preliminary data.</text>
</comment>
<dbReference type="EMBL" id="JAPDRL010000048">
    <property type="protein sequence ID" value="KAJ9662673.1"/>
    <property type="molecule type" value="Genomic_DNA"/>
</dbReference>
<dbReference type="Pfam" id="PF00069">
    <property type="entry name" value="Pkinase"/>
    <property type="match status" value="1"/>
</dbReference>
<evidence type="ECO:0000256" key="4">
    <source>
        <dbReference type="ARBA" id="ARBA00022840"/>
    </source>
</evidence>
<dbReference type="PANTHER" id="PTHR11042:SF190">
    <property type="entry name" value="MITOSIS INHIBITOR PROTEIN KINASE MIK1"/>
    <property type="match status" value="1"/>
</dbReference>
<protein>
    <recommendedName>
        <fullName evidence="5">Protein kinase domain-containing protein</fullName>
    </recommendedName>
</protein>
<dbReference type="Gene3D" id="3.30.200.20">
    <property type="entry name" value="Phosphorylase Kinase, domain 1"/>
    <property type="match status" value="1"/>
</dbReference>
<evidence type="ECO:0000259" key="5">
    <source>
        <dbReference type="PROSITE" id="PS50011"/>
    </source>
</evidence>
<feature type="domain" description="Protein kinase" evidence="5">
    <location>
        <begin position="9"/>
        <end position="355"/>
    </location>
</feature>